<feature type="compositionally biased region" description="Low complexity" evidence="1">
    <location>
        <begin position="115"/>
        <end position="151"/>
    </location>
</feature>
<evidence type="ECO:0000256" key="1">
    <source>
        <dbReference type="SAM" id="MobiDB-lite"/>
    </source>
</evidence>
<comment type="caution">
    <text evidence="2">The sequence shown here is derived from an EMBL/GenBank/DDBJ whole genome shotgun (WGS) entry which is preliminary data.</text>
</comment>
<reference evidence="2" key="2">
    <citation type="journal article" date="2023" name="IMA Fungus">
        <title>Comparative genomic study of the Penicillium genus elucidates a diverse pangenome and 15 lateral gene transfer events.</title>
        <authorList>
            <person name="Petersen C."/>
            <person name="Sorensen T."/>
            <person name="Nielsen M.R."/>
            <person name="Sondergaard T.E."/>
            <person name="Sorensen J.L."/>
            <person name="Fitzpatrick D.A."/>
            <person name="Frisvad J.C."/>
            <person name="Nielsen K.L."/>
        </authorList>
    </citation>
    <scope>NUCLEOTIDE SEQUENCE</scope>
    <source>
        <strain evidence="2">IBT 26290</strain>
    </source>
</reference>
<gene>
    <name evidence="2" type="ORF">N7482_006530</name>
</gene>
<organism evidence="2 3">
    <name type="scientific">Penicillium canariense</name>
    <dbReference type="NCBI Taxonomy" id="189055"/>
    <lineage>
        <taxon>Eukaryota</taxon>
        <taxon>Fungi</taxon>
        <taxon>Dikarya</taxon>
        <taxon>Ascomycota</taxon>
        <taxon>Pezizomycotina</taxon>
        <taxon>Eurotiomycetes</taxon>
        <taxon>Eurotiomycetidae</taxon>
        <taxon>Eurotiales</taxon>
        <taxon>Aspergillaceae</taxon>
        <taxon>Penicillium</taxon>
    </lineage>
</organism>
<dbReference type="GeneID" id="81427831"/>
<dbReference type="AlphaFoldDB" id="A0A9W9LJQ7"/>
<dbReference type="Pfam" id="PF04032">
    <property type="entry name" value="Rpr2"/>
    <property type="match status" value="1"/>
</dbReference>
<dbReference type="Proteomes" id="UP001149163">
    <property type="component" value="Unassembled WGS sequence"/>
</dbReference>
<reference evidence="2" key="1">
    <citation type="submission" date="2022-11" db="EMBL/GenBank/DDBJ databases">
        <authorList>
            <person name="Petersen C."/>
        </authorList>
    </citation>
    <scope>NUCLEOTIDE SEQUENCE</scope>
    <source>
        <strain evidence="2">IBT 26290</strain>
    </source>
</reference>
<accession>A0A9W9LJQ7</accession>
<dbReference type="InterPro" id="IPR007175">
    <property type="entry name" value="Rpr2/Snm1/Rpp21"/>
</dbReference>
<dbReference type="RefSeq" id="XP_056541084.1">
    <property type="nucleotide sequence ID" value="XM_056688655.1"/>
</dbReference>
<protein>
    <submittedName>
        <fullName evidence="2">Uncharacterized protein</fullName>
    </submittedName>
</protein>
<sequence length="200" mass="21167">MAPLEAPQLRFLSEAAALLAARSPSTAAHLFSAHTRILHDELRPLNSRQQKHHCGGCGSLRQPQGTRVTQVKPRAKTRVASKLGARSIGGATVYKCLRCNQRAINPRKGTAPKVSSKLSSRTLLATASTSPATPSSIPSTSSPAESSTPQAVPANTEPAKTADNANSKKRAKARKQGGLQALLASKKNIQPSLDLLDFLH</sequence>
<evidence type="ECO:0000313" key="3">
    <source>
        <dbReference type="Proteomes" id="UP001149163"/>
    </source>
</evidence>
<name>A0A9W9LJQ7_9EURO</name>
<feature type="region of interest" description="Disordered" evidence="1">
    <location>
        <begin position="47"/>
        <end position="81"/>
    </location>
</feature>
<evidence type="ECO:0000313" key="2">
    <source>
        <dbReference type="EMBL" id="KAJ5159526.1"/>
    </source>
</evidence>
<dbReference type="OrthoDB" id="438080at2759"/>
<feature type="region of interest" description="Disordered" evidence="1">
    <location>
        <begin position="106"/>
        <end position="177"/>
    </location>
</feature>
<proteinExistence type="predicted"/>
<dbReference type="EMBL" id="JAPQKN010000004">
    <property type="protein sequence ID" value="KAJ5159526.1"/>
    <property type="molecule type" value="Genomic_DNA"/>
</dbReference>
<dbReference type="GO" id="GO:0006396">
    <property type="term" value="P:RNA processing"/>
    <property type="evidence" value="ECO:0007669"/>
    <property type="project" value="InterPro"/>
</dbReference>
<keyword evidence="3" id="KW-1185">Reference proteome</keyword>